<dbReference type="Proteomes" id="UP000665020">
    <property type="component" value="Chromosome"/>
</dbReference>
<evidence type="ECO:0000313" key="5">
    <source>
        <dbReference type="EMBL" id="QTL98355.1"/>
    </source>
</evidence>
<dbReference type="Pfam" id="PF01557">
    <property type="entry name" value="FAA_hydrolase"/>
    <property type="match status" value="1"/>
</dbReference>
<dbReference type="GO" id="GO:0019752">
    <property type="term" value="P:carboxylic acid metabolic process"/>
    <property type="evidence" value="ECO:0007669"/>
    <property type="project" value="UniProtKB-ARBA"/>
</dbReference>
<organism evidence="5 6">
    <name type="scientific">Iocasia fonsfrigidae</name>
    <dbReference type="NCBI Taxonomy" id="2682810"/>
    <lineage>
        <taxon>Bacteria</taxon>
        <taxon>Bacillati</taxon>
        <taxon>Bacillota</taxon>
        <taxon>Clostridia</taxon>
        <taxon>Halanaerobiales</taxon>
        <taxon>Halanaerobiaceae</taxon>
        <taxon>Iocasia</taxon>
    </lineage>
</organism>
<evidence type="ECO:0000256" key="2">
    <source>
        <dbReference type="ARBA" id="ARBA00022723"/>
    </source>
</evidence>
<dbReference type="EMBL" id="CP046640">
    <property type="protein sequence ID" value="QTL98355.1"/>
    <property type="molecule type" value="Genomic_DNA"/>
</dbReference>
<dbReference type="InterPro" id="IPR018833">
    <property type="entry name" value="Rv2993c-like_N"/>
</dbReference>
<dbReference type="InterPro" id="IPR051121">
    <property type="entry name" value="FAH"/>
</dbReference>
<dbReference type="Pfam" id="PF10370">
    <property type="entry name" value="Rv2993c-like_N"/>
    <property type="match status" value="1"/>
</dbReference>
<keyword evidence="2" id="KW-0479">Metal-binding</keyword>
<dbReference type="Gene3D" id="3.90.850.10">
    <property type="entry name" value="Fumarylacetoacetase-like, C-terminal domain"/>
    <property type="match status" value="1"/>
</dbReference>
<evidence type="ECO:0000259" key="4">
    <source>
        <dbReference type="Pfam" id="PF10370"/>
    </source>
</evidence>
<dbReference type="PANTHER" id="PTHR42796">
    <property type="entry name" value="FUMARYLACETOACETATE HYDROLASE DOMAIN-CONTAINING PROTEIN 2A-RELATED"/>
    <property type="match status" value="1"/>
</dbReference>
<comment type="similarity">
    <text evidence="1">Belongs to the FAH family.</text>
</comment>
<feature type="domain" description="Rv2993c-like N-terminal" evidence="4">
    <location>
        <begin position="1"/>
        <end position="47"/>
    </location>
</feature>
<dbReference type="PANTHER" id="PTHR42796:SF4">
    <property type="entry name" value="FUMARYLACETOACETATE HYDROLASE DOMAIN-CONTAINING PROTEIN 2A"/>
    <property type="match status" value="1"/>
</dbReference>
<dbReference type="SUPFAM" id="SSF56529">
    <property type="entry name" value="FAH"/>
    <property type="match status" value="1"/>
</dbReference>
<feature type="domain" description="Fumarylacetoacetase-like C-terminal" evidence="3">
    <location>
        <begin position="56"/>
        <end position="261"/>
    </location>
</feature>
<dbReference type="GO" id="GO:0016853">
    <property type="term" value="F:isomerase activity"/>
    <property type="evidence" value="ECO:0007669"/>
    <property type="project" value="UniProtKB-ARBA"/>
</dbReference>
<dbReference type="InterPro" id="IPR011234">
    <property type="entry name" value="Fumarylacetoacetase-like_C"/>
</dbReference>
<dbReference type="RefSeq" id="WP_230866792.1">
    <property type="nucleotide sequence ID" value="NZ_CP046640.1"/>
</dbReference>
<sequence length="265" mass="29460">MKIVRFTKDNRKSYGILKEGKIQIINGGVFDDYNLSDEVLNLDEVVLENPVNPPNIIAVGLNYQKHAEEGSQDFGKLPDAPVLFVKTTNSVIGPEQDIKLPLSAPNEVDYEAELAVIIGKKAKNIEKEEVADYILGYTCGNDVSARDCQLRIDKQWARGKSFDTFCPLGPWLETELNPDNCKIQSRLNGRVMQNSNTSNMIFSAAEIISYCSKNMTLFPGTVIMTGTPEGVGFAREEPVFLREGDLIEIEIEGIGVLKNTVIKER</sequence>
<dbReference type="KEGG" id="ifn:GM661_10385"/>
<keyword evidence="6" id="KW-1185">Reference proteome</keyword>
<accession>A0A8A7KE23</accession>
<evidence type="ECO:0000313" key="6">
    <source>
        <dbReference type="Proteomes" id="UP000665020"/>
    </source>
</evidence>
<evidence type="ECO:0000256" key="1">
    <source>
        <dbReference type="ARBA" id="ARBA00010211"/>
    </source>
</evidence>
<name>A0A8A7KE23_9FIRM</name>
<dbReference type="AlphaFoldDB" id="A0A8A7KE23"/>
<evidence type="ECO:0000259" key="3">
    <source>
        <dbReference type="Pfam" id="PF01557"/>
    </source>
</evidence>
<dbReference type="GO" id="GO:0046872">
    <property type="term" value="F:metal ion binding"/>
    <property type="evidence" value="ECO:0007669"/>
    <property type="project" value="UniProtKB-KW"/>
</dbReference>
<reference evidence="5" key="1">
    <citation type="submission" date="2019-12" db="EMBL/GenBank/DDBJ databases">
        <authorList>
            <person name="zhang j."/>
            <person name="sun C.M."/>
        </authorList>
    </citation>
    <scope>NUCLEOTIDE SEQUENCE</scope>
    <source>
        <strain evidence="5">NS-1</strain>
    </source>
</reference>
<dbReference type="FunFam" id="3.90.850.10:FF:000002">
    <property type="entry name" value="2-hydroxyhepta-2,4-diene-1,7-dioate isomerase"/>
    <property type="match status" value="1"/>
</dbReference>
<dbReference type="InterPro" id="IPR036663">
    <property type="entry name" value="Fumarylacetoacetase_C_sf"/>
</dbReference>
<protein>
    <submittedName>
        <fullName evidence="5">DUF2437 domain-containing protein</fullName>
    </submittedName>
</protein>
<gene>
    <name evidence="5" type="ORF">GM661_10385</name>
</gene>
<proteinExistence type="inferred from homology"/>